<protein>
    <recommendedName>
        <fullName evidence="3">Reverse transcriptase domain-containing protein</fullName>
    </recommendedName>
</protein>
<gene>
    <name evidence="1" type="ORF">Ddye_028200</name>
</gene>
<comment type="caution">
    <text evidence="1">The sequence shown here is derived from an EMBL/GenBank/DDBJ whole genome shotgun (WGS) entry which is preliminary data.</text>
</comment>
<proteinExistence type="predicted"/>
<dbReference type="Proteomes" id="UP001280121">
    <property type="component" value="Unassembled WGS sequence"/>
</dbReference>
<dbReference type="EMBL" id="JANJYI010000008">
    <property type="protein sequence ID" value="KAK2640405.1"/>
    <property type="molecule type" value="Genomic_DNA"/>
</dbReference>
<dbReference type="AlphaFoldDB" id="A0AAD9TRF0"/>
<reference evidence="1" key="1">
    <citation type="journal article" date="2023" name="Plant J.">
        <title>Genome sequences and population genomics provide insights into the demographic history, inbreeding, and mutation load of two 'living fossil' tree species of Dipteronia.</title>
        <authorList>
            <person name="Feng Y."/>
            <person name="Comes H.P."/>
            <person name="Chen J."/>
            <person name="Zhu S."/>
            <person name="Lu R."/>
            <person name="Zhang X."/>
            <person name="Li P."/>
            <person name="Qiu J."/>
            <person name="Olsen K.M."/>
            <person name="Qiu Y."/>
        </authorList>
    </citation>
    <scope>NUCLEOTIDE SEQUENCE</scope>
    <source>
        <strain evidence="1">KIB01</strain>
    </source>
</reference>
<accession>A0AAD9TRF0</accession>
<evidence type="ECO:0000313" key="1">
    <source>
        <dbReference type="EMBL" id="KAK2640405.1"/>
    </source>
</evidence>
<keyword evidence="2" id="KW-1185">Reference proteome</keyword>
<evidence type="ECO:0008006" key="3">
    <source>
        <dbReference type="Google" id="ProtNLM"/>
    </source>
</evidence>
<organism evidence="1 2">
    <name type="scientific">Dipteronia dyeriana</name>
    <dbReference type="NCBI Taxonomy" id="168575"/>
    <lineage>
        <taxon>Eukaryota</taxon>
        <taxon>Viridiplantae</taxon>
        <taxon>Streptophyta</taxon>
        <taxon>Embryophyta</taxon>
        <taxon>Tracheophyta</taxon>
        <taxon>Spermatophyta</taxon>
        <taxon>Magnoliopsida</taxon>
        <taxon>eudicotyledons</taxon>
        <taxon>Gunneridae</taxon>
        <taxon>Pentapetalae</taxon>
        <taxon>rosids</taxon>
        <taxon>malvids</taxon>
        <taxon>Sapindales</taxon>
        <taxon>Sapindaceae</taxon>
        <taxon>Hippocastanoideae</taxon>
        <taxon>Acereae</taxon>
        <taxon>Dipteronia</taxon>
    </lineage>
</organism>
<name>A0AAD9TRF0_9ROSI</name>
<sequence>MAFVSKRQILDGFVIAEEIIHHWKKGNEGGLVVKLDFEKTYDSIDHDFLDDMLLAMGFGSKWRRWIKNCISSPKLSVWSMEARQDSLLWKGDSIKAILYLPSFLMWLQRV</sequence>
<evidence type="ECO:0000313" key="2">
    <source>
        <dbReference type="Proteomes" id="UP001280121"/>
    </source>
</evidence>